<evidence type="ECO:0008006" key="3">
    <source>
        <dbReference type="Google" id="ProtNLM"/>
    </source>
</evidence>
<keyword evidence="2" id="KW-1185">Reference proteome</keyword>
<evidence type="ECO:0000313" key="1">
    <source>
        <dbReference type="EMBL" id="MCB5227380.1"/>
    </source>
</evidence>
<gene>
    <name evidence="1" type="ORF">JAO78_011195</name>
</gene>
<dbReference type="EMBL" id="JAEINI020000006">
    <property type="protein sequence ID" value="MCB5227380.1"/>
    <property type="molecule type" value="Genomic_DNA"/>
</dbReference>
<dbReference type="RefSeq" id="WP_226751441.1">
    <property type="nucleotide sequence ID" value="NZ_JAEINI020000006.1"/>
</dbReference>
<name>A0ABS8C4X5_9ALTE</name>
<organism evidence="1 2">
    <name type="scientific">Alishewanella maricola</name>
    <dbReference type="NCBI Taxonomy" id="2795740"/>
    <lineage>
        <taxon>Bacteria</taxon>
        <taxon>Pseudomonadati</taxon>
        <taxon>Pseudomonadota</taxon>
        <taxon>Gammaproteobacteria</taxon>
        <taxon>Alteromonadales</taxon>
        <taxon>Alteromonadaceae</taxon>
        <taxon>Alishewanella</taxon>
    </lineage>
</organism>
<evidence type="ECO:0000313" key="2">
    <source>
        <dbReference type="Proteomes" id="UP000633814"/>
    </source>
</evidence>
<comment type="caution">
    <text evidence="1">The sequence shown here is derived from an EMBL/GenBank/DDBJ whole genome shotgun (WGS) entry which is preliminary data.</text>
</comment>
<proteinExistence type="predicted"/>
<sequence>MFSLFSLLLSSTAPTLDHLTLSERNLLQTAIHTQTSYNVIADQYAQCQQIKDYQILGLPEKRELTSIIEATLNIPYQDFLFAINHAKAWQSLKPRAPMPLVDCSKTMVYQDYLDQYALQRFALEIAEPITKPLLTNPVNSQQQESTALLQSYAQRSSTIAIVNITDRQTLTAIEQANFLHLDYTSRYIYRITQGWKNVPPLYMGMHIQINEADLNKFEGDWLIFLDAQKQYIAARPVEDVADFIKSLGKTEWQVDSNGNLQRP</sequence>
<reference evidence="1 2" key="1">
    <citation type="submission" date="2021-10" db="EMBL/GenBank/DDBJ databases">
        <title>Alishewanella koreense sp. nov. isolated from seawater of southwestern coast in South Korea and the proposal for the reclassification of Rheinheimera perlucida and Rheinheimera tuosuensis as Arsukibacterium perlucida and Arsukibacterium tuosuensis.</title>
        <authorList>
            <person name="Kim K.H."/>
            <person name="Ruan W."/>
            <person name="Kim K.R."/>
            <person name="Baek J.H."/>
            <person name="Jeon C.O."/>
        </authorList>
    </citation>
    <scope>NUCLEOTIDE SEQUENCE [LARGE SCALE GENOMIC DNA]</scope>
    <source>
        <strain evidence="1 2">16-MA</strain>
    </source>
</reference>
<protein>
    <recommendedName>
        <fullName evidence="3">DUF2066 domain-containing protein</fullName>
    </recommendedName>
</protein>
<dbReference type="Proteomes" id="UP000633814">
    <property type="component" value="Unassembled WGS sequence"/>
</dbReference>
<accession>A0ABS8C4X5</accession>